<organism evidence="2 3">
    <name type="scientific">Alteribacter keqinensis</name>
    <dbReference type="NCBI Taxonomy" id="2483800"/>
    <lineage>
        <taxon>Bacteria</taxon>
        <taxon>Bacillati</taxon>
        <taxon>Bacillota</taxon>
        <taxon>Bacilli</taxon>
        <taxon>Bacillales</taxon>
        <taxon>Bacillaceae</taxon>
        <taxon>Alteribacter</taxon>
    </lineage>
</organism>
<dbReference type="AlphaFoldDB" id="A0A3M7TSY2"/>
<proteinExistence type="predicted"/>
<keyword evidence="3" id="KW-1185">Reference proteome</keyword>
<feature type="domain" description="SpoVR-like C-terminal" evidence="1">
    <location>
        <begin position="18"/>
        <end position="69"/>
    </location>
</feature>
<evidence type="ECO:0000259" key="1">
    <source>
        <dbReference type="Pfam" id="PF24755"/>
    </source>
</evidence>
<dbReference type="Pfam" id="PF24755">
    <property type="entry name" value="SpoVR_C"/>
    <property type="match status" value="1"/>
</dbReference>
<evidence type="ECO:0000313" key="3">
    <source>
        <dbReference type="Proteomes" id="UP000278746"/>
    </source>
</evidence>
<gene>
    <name evidence="2" type="ORF">EBO34_00850</name>
</gene>
<dbReference type="InterPro" id="IPR007390">
    <property type="entry name" value="Spore_V_R"/>
</dbReference>
<accession>A0A3M7TSY2</accession>
<dbReference type="EMBL" id="RHIB01000001">
    <property type="protein sequence ID" value="RNA68553.1"/>
    <property type="molecule type" value="Genomic_DNA"/>
</dbReference>
<name>A0A3M7TSY2_9BACI</name>
<dbReference type="InterPro" id="IPR057008">
    <property type="entry name" value="SpoVR-like_C"/>
</dbReference>
<protein>
    <recommendedName>
        <fullName evidence="1">SpoVR-like C-terminal domain-containing protein</fullName>
    </recommendedName>
</protein>
<dbReference type="PANTHER" id="PTHR30029:SF2">
    <property type="entry name" value="STAGE V SPORULATION PROTEIN R"/>
    <property type="match status" value="1"/>
</dbReference>
<dbReference type="PANTHER" id="PTHR30029">
    <property type="entry name" value="STAGE V SPORULATION PROTEIN R"/>
    <property type="match status" value="1"/>
</dbReference>
<evidence type="ECO:0000313" key="2">
    <source>
        <dbReference type="EMBL" id="RNA68553.1"/>
    </source>
</evidence>
<reference evidence="2 3" key="1">
    <citation type="submission" date="2018-10" db="EMBL/GenBank/DDBJ databases">
        <title>Bacillus Keqinensis sp. nov., a moderately halophilic bacterium isolated from a saline-alkaline lake.</title>
        <authorList>
            <person name="Wang H."/>
        </authorList>
    </citation>
    <scope>NUCLEOTIDE SEQUENCE [LARGE SCALE GENOMIC DNA]</scope>
    <source>
        <strain evidence="2 3">KQ-3</strain>
    </source>
</reference>
<comment type="caution">
    <text evidence="2">The sequence shown here is derived from an EMBL/GenBank/DDBJ whole genome shotgun (WGS) entry which is preliminary data.</text>
</comment>
<dbReference type="OrthoDB" id="9784270at2"/>
<dbReference type="Proteomes" id="UP000278746">
    <property type="component" value="Unassembled WGS sequence"/>
</dbReference>
<sequence length="89" mass="10631">MGSSEESAYLKPRERGIPYLQVTEGDYLKNGELYIAHAYENIELDTKYLEKTLPYLHQLWLRPVYMETVLSDRKIVFTYDGKKIHKRYL</sequence>